<dbReference type="PROSITE" id="PS00134">
    <property type="entry name" value="TRYPSIN_HIS"/>
    <property type="match status" value="1"/>
</dbReference>
<reference evidence="13 14" key="1">
    <citation type="journal article" date="2024" name="bioRxiv">
        <title>A reference genome for Trichogramma kaykai: A tiny desert-dwelling parasitoid wasp with competing sex-ratio distorters.</title>
        <authorList>
            <person name="Culotta J."/>
            <person name="Lindsey A.R."/>
        </authorList>
    </citation>
    <scope>NUCLEOTIDE SEQUENCE [LARGE SCALE GENOMIC DNA]</scope>
    <source>
        <strain evidence="13 14">KSX58</strain>
    </source>
</reference>
<comment type="similarity">
    <text evidence="2">Belongs to the peptidase S1 family.</text>
</comment>
<evidence type="ECO:0000256" key="1">
    <source>
        <dbReference type="ARBA" id="ARBA00004613"/>
    </source>
</evidence>
<evidence type="ECO:0000256" key="9">
    <source>
        <dbReference type="ARBA" id="ARBA00023157"/>
    </source>
</evidence>
<evidence type="ECO:0000313" key="13">
    <source>
        <dbReference type="EMBL" id="KAL3407367.1"/>
    </source>
</evidence>
<dbReference type="InterPro" id="IPR050430">
    <property type="entry name" value="Peptidase_S1"/>
</dbReference>
<dbReference type="Gene3D" id="2.40.10.10">
    <property type="entry name" value="Trypsin-like serine proteases"/>
    <property type="match status" value="1"/>
</dbReference>
<evidence type="ECO:0000256" key="6">
    <source>
        <dbReference type="ARBA" id="ARBA00022801"/>
    </source>
</evidence>
<keyword evidence="14" id="KW-1185">Reference proteome</keyword>
<dbReference type="GO" id="GO:0008236">
    <property type="term" value="F:serine-type peptidase activity"/>
    <property type="evidence" value="ECO:0007669"/>
    <property type="project" value="UniProtKB-KW"/>
</dbReference>
<evidence type="ECO:0000256" key="5">
    <source>
        <dbReference type="ARBA" id="ARBA00022729"/>
    </source>
</evidence>
<gene>
    <name evidence="13" type="ORF">TKK_000621</name>
</gene>
<dbReference type="Pfam" id="PF00089">
    <property type="entry name" value="Trypsin"/>
    <property type="match status" value="1"/>
</dbReference>
<dbReference type="PANTHER" id="PTHR24276">
    <property type="entry name" value="POLYSERASE-RELATED"/>
    <property type="match status" value="1"/>
</dbReference>
<dbReference type="GO" id="GO:0005576">
    <property type="term" value="C:extracellular region"/>
    <property type="evidence" value="ECO:0007669"/>
    <property type="project" value="UniProtKB-SubCell"/>
</dbReference>
<keyword evidence="7 10" id="KW-0720">Serine protease</keyword>
<evidence type="ECO:0000256" key="7">
    <source>
        <dbReference type="ARBA" id="ARBA00022825"/>
    </source>
</evidence>
<feature type="chain" id="PRO_5044843446" description="Peptidase S1 domain-containing protein" evidence="11">
    <location>
        <begin position="19"/>
        <end position="278"/>
    </location>
</feature>
<dbReference type="CDD" id="cd00190">
    <property type="entry name" value="Tryp_SPc"/>
    <property type="match status" value="1"/>
</dbReference>
<keyword evidence="3" id="KW-0964">Secreted</keyword>
<sequence length="278" mass="31539">MLKFWFIFGAIIFTCIDAKPRSRGRMLHGVDAEKDEFPYMAFIKHRKYNEFICGASIIGKRLILTAAHCVDGGSRKSFQVVVGTHNRQDRTAVAYKVKKIFVHGDYKSSSGDFIENNNVFVKDEKLESDIAILLLKDDVIFDDKVQPIRLAPADYKVKNGTEAVISGWGYYSKREKLAKTLQKLRVTMVYHDICKRAWEKILPSTIDEGMICTSSINSDYLEGICNGDSGGPLVTDDGYQIGVAIISYKCGYSYVLPDVYTSVMYYAHWINRILNKYS</sequence>
<name>A0ABD2XRE7_9HYME</name>
<evidence type="ECO:0000313" key="14">
    <source>
        <dbReference type="Proteomes" id="UP001627154"/>
    </source>
</evidence>
<accession>A0ABD2XRE7</accession>
<evidence type="ECO:0000256" key="4">
    <source>
        <dbReference type="ARBA" id="ARBA00022670"/>
    </source>
</evidence>
<keyword evidence="9" id="KW-1015">Disulfide bond</keyword>
<keyword evidence="6 10" id="KW-0378">Hydrolase</keyword>
<keyword evidence="4 10" id="KW-0645">Protease</keyword>
<dbReference type="FunFam" id="2.40.10.10:FF:000146">
    <property type="entry name" value="Serine protease 53"/>
    <property type="match status" value="1"/>
</dbReference>
<dbReference type="EMBL" id="JBJJXI010000011">
    <property type="protein sequence ID" value="KAL3407367.1"/>
    <property type="molecule type" value="Genomic_DNA"/>
</dbReference>
<feature type="domain" description="Peptidase S1" evidence="12">
    <location>
        <begin position="26"/>
        <end position="275"/>
    </location>
</feature>
<evidence type="ECO:0000256" key="8">
    <source>
        <dbReference type="ARBA" id="ARBA00023145"/>
    </source>
</evidence>
<dbReference type="SMART" id="SM00020">
    <property type="entry name" value="Tryp_SPc"/>
    <property type="match status" value="1"/>
</dbReference>
<protein>
    <recommendedName>
        <fullName evidence="12">Peptidase S1 domain-containing protein</fullName>
    </recommendedName>
</protein>
<dbReference type="SUPFAM" id="SSF50494">
    <property type="entry name" value="Trypsin-like serine proteases"/>
    <property type="match status" value="1"/>
</dbReference>
<dbReference type="PRINTS" id="PR00722">
    <property type="entry name" value="CHYMOTRYPSIN"/>
</dbReference>
<evidence type="ECO:0000256" key="3">
    <source>
        <dbReference type="ARBA" id="ARBA00022525"/>
    </source>
</evidence>
<dbReference type="InterPro" id="IPR043504">
    <property type="entry name" value="Peptidase_S1_PA_chymotrypsin"/>
</dbReference>
<keyword evidence="8" id="KW-0865">Zymogen</keyword>
<dbReference type="AlphaFoldDB" id="A0ABD2XRE7"/>
<comment type="subcellular location">
    <subcellularLocation>
        <location evidence="1">Secreted</location>
    </subcellularLocation>
</comment>
<dbReference type="PROSITE" id="PS00135">
    <property type="entry name" value="TRYPSIN_SER"/>
    <property type="match status" value="1"/>
</dbReference>
<dbReference type="PANTHER" id="PTHR24276:SF98">
    <property type="entry name" value="FI18310P1-RELATED"/>
    <property type="match status" value="1"/>
</dbReference>
<evidence type="ECO:0000256" key="10">
    <source>
        <dbReference type="RuleBase" id="RU363034"/>
    </source>
</evidence>
<dbReference type="InterPro" id="IPR009003">
    <property type="entry name" value="Peptidase_S1_PA"/>
</dbReference>
<keyword evidence="5 11" id="KW-0732">Signal</keyword>
<evidence type="ECO:0000256" key="2">
    <source>
        <dbReference type="ARBA" id="ARBA00007664"/>
    </source>
</evidence>
<evidence type="ECO:0000259" key="12">
    <source>
        <dbReference type="PROSITE" id="PS50240"/>
    </source>
</evidence>
<dbReference type="GO" id="GO:0006508">
    <property type="term" value="P:proteolysis"/>
    <property type="evidence" value="ECO:0007669"/>
    <property type="project" value="UniProtKB-KW"/>
</dbReference>
<dbReference type="PROSITE" id="PS50240">
    <property type="entry name" value="TRYPSIN_DOM"/>
    <property type="match status" value="1"/>
</dbReference>
<comment type="caution">
    <text evidence="13">The sequence shown here is derived from an EMBL/GenBank/DDBJ whole genome shotgun (WGS) entry which is preliminary data.</text>
</comment>
<proteinExistence type="inferred from homology"/>
<evidence type="ECO:0000256" key="11">
    <source>
        <dbReference type="SAM" id="SignalP"/>
    </source>
</evidence>
<feature type="signal peptide" evidence="11">
    <location>
        <begin position="1"/>
        <end position="18"/>
    </location>
</feature>
<dbReference type="InterPro" id="IPR033116">
    <property type="entry name" value="TRYPSIN_SER"/>
</dbReference>
<organism evidence="13 14">
    <name type="scientific">Trichogramma kaykai</name>
    <dbReference type="NCBI Taxonomy" id="54128"/>
    <lineage>
        <taxon>Eukaryota</taxon>
        <taxon>Metazoa</taxon>
        <taxon>Ecdysozoa</taxon>
        <taxon>Arthropoda</taxon>
        <taxon>Hexapoda</taxon>
        <taxon>Insecta</taxon>
        <taxon>Pterygota</taxon>
        <taxon>Neoptera</taxon>
        <taxon>Endopterygota</taxon>
        <taxon>Hymenoptera</taxon>
        <taxon>Apocrita</taxon>
        <taxon>Proctotrupomorpha</taxon>
        <taxon>Chalcidoidea</taxon>
        <taxon>Trichogrammatidae</taxon>
        <taxon>Trichogramma</taxon>
    </lineage>
</organism>
<dbReference type="InterPro" id="IPR001314">
    <property type="entry name" value="Peptidase_S1A"/>
</dbReference>
<dbReference type="InterPro" id="IPR018114">
    <property type="entry name" value="TRYPSIN_HIS"/>
</dbReference>
<dbReference type="Proteomes" id="UP001627154">
    <property type="component" value="Unassembled WGS sequence"/>
</dbReference>
<dbReference type="InterPro" id="IPR001254">
    <property type="entry name" value="Trypsin_dom"/>
</dbReference>